<sequence length="204" mass="19722">MGRTDTTRRRALATSGAATAGLVALPGLSLLLTGCSADDGADAARDRAAAARAAAAETALRRRSAAVSGGLLARYDAVLAAHPPLAARLNPLRAAVAEHVAALGPVAAASEAPAPAGPPSPARATGTPPPGSRPPEPAPAATTVPAAPEAALTGLADAVRRASDAHAAALTDAPPEYARLLASVAAAGAVHAYLLTAPAEGNGS</sequence>
<accession>A0ABT2CGH6</accession>
<reference evidence="2" key="1">
    <citation type="submission" date="2022-08" db="EMBL/GenBank/DDBJ databases">
        <authorList>
            <person name="Somphong A."/>
            <person name="Phongsopitanun W."/>
        </authorList>
    </citation>
    <scope>NUCLEOTIDE SEQUENCE</scope>
    <source>
        <strain evidence="2">LP05-1</strain>
    </source>
</reference>
<feature type="compositionally biased region" description="Pro residues" evidence="1">
    <location>
        <begin position="115"/>
        <end position="138"/>
    </location>
</feature>
<feature type="region of interest" description="Disordered" evidence="1">
    <location>
        <begin position="110"/>
        <end position="144"/>
    </location>
</feature>
<protein>
    <recommendedName>
        <fullName evidence="4">Lipoprotein</fullName>
    </recommendedName>
</protein>
<proteinExistence type="predicted"/>
<dbReference type="Proteomes" id="UP001431313">
    <property type="component" value="Unassembled WGS sequence"/>
</dbReference>
<dbReference type="InterPro" id="IPR006311">
    <property type="entry name" value="TAT_signal"/>
</dbReference>
<dbReference type="PROSITE" id="PS51257">
    <property type="entry name" value="PROKAR_LIPOPROTEIN"/>
    <property type="match status" value="1"/>
</dbReference>
<gene>
    <name evidence="2" type="ORF">NX801_12750</name>
</gene>
<evidence type="ECO:0000313" key="2">
    <source>
        <dbReference type="EMBL" id="MCS0636517.1"/>
    </source>
</evidence>
<evidence type="ECO:0000256" key="1">
    <source>
        <dbReference type="SAM" id="MobiDB-lite"/>
    </source>
</evidence>
<evidence type="ECO:0008006" key="4">
    <source>
        <dbReference type="Google" id="ProtNLM"/>
    </source>
</evidence>
<organism evidence="2 3">
    <name type="scientific">Streptomyces pyxinae</name>
    <dbReference type="NCBI Taxonomy" id="2970734"/>
    <lineage>
        <taxon>Bacteria</taxon>
        <taxon>Bacillati</taxon>
        <taxon>Actinomycetota</taxon>
        <taxon>Actinomycetes</taxon>
        <taxon>Kitasatosporales</taxon>
        <taxon>Streptomycetaceae</taxon>
        <taxon>Streptomyces</taxon>
    </lineage>
</organism>
<dbReference type="PROSITE" id="PS51318">
    <property type="entry name" value="TAT"/>
    <property type="match status" value="1"/>
</dbReference>
<comment type="caution">
    <text evidence="2">The sequence shown here is derived from an EMBL/GenBank/DDBJ whole genome shotgun (WGS) entry which is preliminary data.</text>
</comment>
<keyword evidence="3" id="KW-1185">Reference proteome</keyword>
<dbReference type="RefSeq" id="WP_258787699.1">
    <property type="nucleotide sequence ID" value="NZ_JANUGQ010000009.1"/>
</dbReference>
<evidence type="ECO:0000313" key="3">
    <source>
        <dbReference type="Proteomes" id="UP001431313"/>
    </source>
</evidence>
<name>A0ABT2CGH6_9ACTN</name>
<dbReference type="EMBL" id="JANUGQ010000009">
    <property type="protein sequence ID" value="MCS0636517.1"/>
    <property type="molecule type" value="Genomic_DNA"/>
</dbReference>